<evidence type="ECO:0000259" key="1">
    <source>
        <dbReference type="Pfam" id="PF12680"/>
    </source>
</evidence>
<keyword evidence="3" id="KW-1185">Reference proteome</keyword>
<proteinExistence type="predicted"/>
<feature type="domain" description="SnoaL-like" evidence="1">
    <location>
        <begin position="13"/>
        <end position="108"/>
    </location>
</feature>
<dbReference type="InterPro" id="IPR037401">
    <property type="entry name" value="SnoaL-like"/>
</dbReference>
<dbReference type="SUPFAM" id="SSF54427">
    <property type="entry name" value="NTF2-like"/>
    <property type="match status" value="1"/>
</dbReference>
<dbReference type="Pfam" id="PF12680">
    <property type="entry name" value="SnoaL_2"/>
    <property type="match status" value="1"/>
</dbReference>
<name>A0A7W4W4U2_9GAMM</name>
<protein>
    <recommendedName>
        <fullName evidence="1">SnoaL-like domain-containing protein</fullName>
    </recommendedName>
</protein>
<dbReference type="AlphaFoldDB" id="A0A7W4W4U2"/>
<dbReference type="RefSeq" id="WP_183410251.1">
    <property type="nucleotide sequence ID" value="NZ_JACHWY010000002.1"/>
</dbReference>
<reference evidence="2 3" key="1">
    <citation type="submission" date="2020-08" db="EMBL/GenBank/DDBJ databases">
        <title>Genomic Encyclopedia of Type Strains, Phase III (KMG-III): the genomes of soil and plant-associated and newly described type strains.</title>
        <authorList>
            <person name="Whitman W."/>
        </authorList>
    </citation>
    <scope>NUCLEOTIDE SEQUENCE [LARGE SCALE GENOMIC DNA]</scope>
    <source>
        <strain evidence="2 3">CECT 8654</strain>
    </source>
</reference>
<dbReference type="Proteomes" id="UP000537130">
    <property type="component" value="Unassembled WGS sequence"/>
</dbReference>
<gene>
    <name evidence="2" type="ORF">FHR99_001734</name>
</gene>
<dbReference type="InterPro" id="IPR032710">
    <property type="entry name" value="NTF2-like_dom_sf"/>
</dbReference>
<accession>A0A7W4W4U2</accession>
<evidence type="ECO:0000313" key="3">
    <source>
        <dbReference type="Proteomes" id="UP000537130"/>
    </source>
</evidence>
<sequence>MDREKALEFAWEWIFAVNSHDVEKILTLYSDDVVLDSPVIVGRFGIEEGMLQGKQHLRHYWEMAMEVRPYIYFRLIDVFVGVRTVIVYYENLGRTMVCETFDFDHDGKVICSSSLPGEPLSDVPCLYYVNR</sequence>
<dbReference type="Gene3D" id="3.10.450.50">
    <property type="match status" value="1"/>
</dbReference>
<organism evidence="2 3">
    <name type="scientific">Litorivivens lipolytica</name>
    <dbReference type="NCBI Taxonomy" id="1524264"/>
    <lineage>
        <taxon>Bacteria</taxon>
        <taxon>Pseudomonadati</taxon>
        <taxon>Pseudomonadota</taxon>
        <taxon>Gammaproteobacteria</taxon>
        <taxon>Litorivivens</taxon>
    </lineage>
</organism>
<dbReference type="EMBL" id="JACHWY010000002">
    <property type="protein sequence ID" value="MBB3047468.1"/>
    <property type="molecule type" value="Genomic_DNA"/>
</dbReference>
<evidence type="ECO:0000313" key="2">
    <source>
        <dbReference type="EMBL" id="MBB3047468.1"/>
    </source>
</evidence>
<comment type="caution">
    <text evidence="2">The sequence shown here is derived from an EMBL/GenBank/DDBJ whole genome shotgun (WGS) entry which is preliminary data.</text>
</comment>